<dbReference type="SUPFAM" id="SSF54909">
    <property type="entry name" value="Dimeric alpha+beta barrel"/>
    <property type="match status" value="2"/>
</dbReference>
<dbReference type="GO" id="GO:0005739">
    <property type="term" value="C:mitochondrion"/>
    <property type="evidence" value="ECO:0007669"/>
    <property type="project" value="TreeGrafter"/>
</dbReference>
<comment type="similarity">
    <text evidence="1">Belongs to the NipSnap family.</text>
</comment>
<evidence type="ECO:0000313" key="4">
    <source>
        <dbReference type="EMBL" id="KAK7088708.1"/>
    </source>
</evidence>
<evidence type="ECO:0000256" key="2">
    <source>
        <dbReference type="SAM" id="MobiDB-lite"/>
    </source>
</evidence>
<dbReference type="Gene3D" id="3.30.70.100">
    <property type="match status" value="2"/>
</dbReference>
<reference evidence="4 5" key="1">
    <citation type="submission" date="2024-02" db="EMBL/GenBank/DDBJ databases">
        <title>Chromosome-scale genome assembly of the rough periwinkle Littorina saxatilis.</title>
        <authorList>
            <person name="De Jode A."/>
            <person name="Faria R."/>
            <person name="Formenti G."/>
            <person name="Sims Y."/>
            <person name="Smith T.P."/>
            <person name="Tracey A."/>
            <person name="Wood J.M.D."/>
            <person name="Zagrodzka Z.B."/>
            <person name="Johannesson K."/>
            <person name="Butlin R.K."/>
            <person name="Leder E.H."/>
        </authorList>
    </citation>
    <scope>NUCLEOTIDE SEQUENCE [LARGE SCALE GENOMIC DNA]</scope>
    <source>
        <strain evidence="4">Snail1</strain>
        <tissue evidence="4">Muscle</tissue>
    </source>
</reference>
<dbReference type="PANTHER" id="PTHR21017">
    <property type="entry name" value="NIPSNAP-RELATED"/>
    <property type="match status" value="1"/>
</dbReference>
<keyword evidence="5" id="KW-1185">Reference proteome</keyword>
<dbReference type="EMBL" id="JBAMIC010004070">
    <property type="protein sequence ID" value="KAK7088708.1"/>
    <property type="molecule type" value="Genomic_DNA"/>
</dbReference>
<evidence type="ECO:0000256" key="1">
    <source>
        <dbReference type="ARBA" id="ARBA00005291"/>
    </source>
</evidence>
<evidence type="ECO:0000313" key="5">
    <source>
        <dbReference type="Proteomes" id="UP001374579"/>
    </source>
</evidence>
<organism evidence="4 5">
    <name type="scientific">Littorina saxatilis</name>
    <dbReference type="NCBI Taxonomy" id="31220"/>
    <lineage>
        <taxon>Eukaryota</taxon>
        <taxon>Metazoa</taxon>
        <taxon>Spiralia</taxon>
        <taxon>Lophotrochozoa</taxon>
        <taxon>Mollusca</taxon>
        <taxon>Gastropoda</taxon>
        <taxon>Caenogastropoda</taxon>
        <taxon>Littorinimorpha</taxon>
        <taxon>Littorinoidea</taxon>
        <taxon>Littorinidae</taxon>
        <taxon>Littorina</taxon>
    </lineage>
</organism>
<sequence>MAAMAGLSRRLFRPVSCLPSLQGWQGPISARFMSKKPPQEQDSEDENKAAGSGDEKKRGWLTNLLSVRTLEPSRESHSMQLSSKETVYEIQFHAVKPDCMEDYLNQFKIFKQLMDEKKAGSELIGSWTVEIGDQDEAIHIWSYKGGYPVLNEANRIYRTDQDFIEFRKNRNKMLRYRKNQILLAFSFWPELKPRPPSNIYELRSYTLKPGTMIEWGNNWAGVKLLAEARARGIKSRGTNNEPVAGYFSQMGDLYMVHHIWAYTDLESRKQTREAAWQRPGWDECVAYTVPLIRHMQSRILIPTPFSPLM</sequence>
<dbReference type="PANTHER" id="PTHR21017:SF17">
    <property type="entry name" value="PROTEIN NIPSNAP"/>
    <property type="match status" value="1"/>
</dbReference>
<comment type="caution">
    <text evidence="4">The sequence shown here is derived from an EMBL/GenBank/DDBJ whole genome shotgun (WGS) entry which is preliminary data.</text>
</comment>
<dbReference type="Pfam" id="PF07978">
    <property type="entry name" value="NIPSNAP"/>
    <property type="match status" value="2"/>
</dbReference>
<dbReference type="AlphaFoldDB" id="A0AAN9AKN4"/>
<name>A0AAN9AKN4_9CAEN</name>
<feature type="region of interest" description="Disordered" evidence="2">
    <location>
        <begin position="29"/>
        <end position="55"/>
    </location>
</feature>
<dbReference type="InterPro" id="IPR051557">
    <property type="entry name" value="NipSnap_domain"/>
</dbReference>
<dbReference type="Proteomes" id="UP001374579">
    <property type="component" value="Unassembled WGS sequence"/>
</dbReference>
<dbReference type="InterPro" id="IPR012577">
    <property type="entry name" value="NIPSNAP"/>
</dbReference>
<dbReference type="FunFam" id="3.30.70.100:FF:000003">
    <property type="entry name" value="Protein NipSnap homolog 2"/>
    <property type="match status" value="1"/>
</dbReference>
<dbReference type="InterPro" id="IPR011008">
    <property type="entry name" value="Dimeric_a/b-barrel"/>
</dbReference>
<gene>
    <name evidence="4" type="ORF">V1264_022595</name>
</gene>
<feature type="domain" description="NIPSNAP" evidence="3">
    <location>
        <begin position="88"/>
        <end position="187"/>
    </location>
</feature>
<dbReference type="GO" id="GO:0000423">
    <property type="term" value="P:mitophagy"/>
    <property type="evidence" value="ECO:0007669"/>
    <property type="project" value="UniProtKB-ARBA"/>
</dbReference>
<protein>
    <recommendedName>
        <fullName evidence="3">NIPSNAP domain-containing protein</fullName>
    </recommendedName>
</protein>
<proteinExistence type="inferred from homology"/>
<accession>A0AAN9AKN4</accession>
<evidence type="ECO:0000259" key="3">
    <source>
        <dbReference type="Pfam" id="PF07978"/>
    </source>
</evidence>
<feature type="domain" description="NIPSNAP" evidence="3">
    <location>
        <begin position="200"/>
        <end position="307"/>
    </location>
</feature>